<name>M1DD52_SOLTU</name>
<accession>M1DD52</accession>
<organism evidence="2 3">
    <name type="scientific">Solanum tuberosum</name>
    <name type="common">Potato</name>
    <dbReference type="NCBI Taxonomy" id="4113"/>
    <lineage>
        <taxon>Eukaryota</taxon>
        <taxon>Viridiplantae</taxon>
        <taxon>Streptophyta</taxon>
        <taxon>Embryophyta</taxon>
        <taxon>Tracheophyta</taxon>
        <taxon>Spermatophyta</taxon>
        <taxon>Magnoliopsida</taxon>
        <taxon>eudicotyledons</taxon>
        <taxon>Gunneridae</taxon>
        <taxon>Pentapetalae</taxon>
        <taxon>asterids</taxon>
        <taxon>lamiids</taxon>
        <taxon>Solanales</taxon>
        <taxon>Solanaceae</taxon>
        <taxon>Solanoideae</taxon>
        <taxon>Solaneae</taxon>
        <taxon>Solanum</taxon>
    </lineage>
</organism>
<sequence>MIIAHEMLMRDKQRQTSFPFSVLITELCRRAWVPRDEKKDVEVIPTYSTDIRRIEVEYLKDNVEKKKAAPVDTSPVVNTDALPAEAPLLTPAPGPSGTSNATPSVTPSSSTAPVPPRSGTATVASRPLLTQDAILRMEQLAYSTDRRVT</sequence>
<feature type="region of interest" description="Disordered" evidence="1">
    <location>
        <begin position="64"/>
        <end position="129"/>
    </location>
</feature>
<dbReference type="PANTHER" id="PTHR33180">
    <property type="entry name" value="PHOTOSYSTEM II CP43 REACTION CENTER PROTEIN"/>
    <property type="match status" value="1"/>
</dbReference>
<keyword evidence="3" id="KW-1185">Reference proteome</keyword>
<protein>
    <recommendedName>
        <fullName evidence="4">Integrase core domain containing protein</fullName>
    </recommendedName>
</protein>
<proteinExistence type="predicted"/>
<feature type="compositionally biased region" description="Low complexity" evidence="1">
    <location>
        <begin position="81"/>
        <end position="91"/>
    </location>
</feature>
<evidence type="ECO:0008006" key="4">
    <source>
        <dbReference type="Google" id="ProtNLM"/>
    </source>
</evidence>
<dbReference type="HOGENOM" id="CLU_029307_10_2_1"/>
<dbReference type="PANTHER" id="PTHR33180:SF31">
    <property type="entry name" value="POLYPROTEIN PROTEIN"/>
    <property type="match status" value="1"/>
</dbReference>
<reference evidence="2" key="2">
    <citation type="submission" date="2015-06" db="UniProtKB">
        <authorList>
            <consortium name="EnsemblPlants"/>
        </authorList>
    </citation>
    <scope>IDENTIFICATION</scope>
    <source>
        <strain evidence="2">DM1-3 516 R44</strain>
    </source>
</reference>
<reference evidence="3" key="1">
    <citation type="journal article" date="2011" name="Nature">
        <title>Genome sequence and analysis of the tuber crop potato.</title>
        <authorList>
            <consortium name="The Potato Genome Sequencing Consortium"/>
        </authorList>
    </citation>
    <scope>NUCLEOTIDE SEQUENCE [LARGE SCALE GENOMIC DNA]</scope>
    <source>
        <strain evidence="3">cv. DM1-3 516 R44</strain>
    </source>
</reference>
<dbReference type="Gramene" id="PGSC0003DMT400087090">
    <property type="protein sequence ID" value="PGSC0003DMT400087090"/>
    <property type="gene ID" value="PGSC0003DMG400036661"/>
</dbReference>
<feature type="compositionally biased region" description="Low complexity" evidence="1">
    <location>
        <begin position="98"/>
        <end position="112"/>
    </location>
</feature>
<evidence type="ECO:0000313" key="3">
    <source>
        <dbReference type="Proteomes" id="UP000011115"/>
    </source>
</evidence>
<dbReference type="Proteomes" id="UP000011115">
    <property type="component" value="Unassembled WGS sequence"/>
</dbReference>
<evidence type="ECO:0000313" key="2">
    <source>
        <dbReference type="EnsemblPlants" id="PGSC0003DMT400087090"/>
    </source>
</evidence>
<dbReference type="InParanoid" id="M1DD52"/>
<evidence type="ECO:0000256" key="1">
    <source>
        <dbReference type="SAM" id="MobiDB-lite"/>
    </source>
</evidence>
<dbReference type="EnsemblPlants" id="PGSC0003DMT400087090">
    <property type="protein sequence ID" value="PGSC0003DMT400087090"/>
    <property type="gene ID" value="PGSC0003DMG400036661"/>
</dbReference>
<dbReference type="AlphaFoldDB" id="M1DD52"/>
<dbReference type="PaxDb" id="4113-PGSC0003DMT400087090"/>